<sequence>MLSSSLRRIVFFGNHVHIGGAPIPASLSRQPLRFQADPRDQYKENLLQEVLGSFKNHVLCKPSEQRRKKN</sequence>
<evidence type="ECO:0000313" key="2">
    <source>
        <dbReference type="Proteomes" id="UP001157974"/>
    </source>
</evidence>
<accession>A0AAV8V4K2</accession>
<dbReference type="Proteomes" id="UP001157974">
    <property type="component" value="Unassembled WGS sequence"/>
</dbReference>
<evidence type="ECO:0000313" key="1">
    <source>
        <dbReference type="EMBL" id="KAJ8908532.1"/>
    </source>
</evidence>
<comment type="caution">
    <text evidence="1">The sequence shown here is derived from an EMBL/GenBank/DDBJ whole genome shotgun (WGS) entry which is preliminary data.</text>
</comment>
<proteinExistence type="predicted"/>
<protein>
    <submittedName>
        <fullName evidence="1">Uncharacterized protein</fullName>
    </submittedName>
</protein>
<organism evidence="1 2">
    <name type="scientific">Rhodosorus marinus</name>
    <dbReference type="NCBI Taxonomy" id="101924"/>
    <lineage>
        <taxon>Eukaryota</taxon>
        <taxon>Rhodophyta</taxon>
        <taxon>Stylonematophyceae</taxon>
        <taxon>Stylonematales</taxon>
        <taxon>Stylonemataceae</taxon>
        <taxon>Rhodosorus</taxon>
    </lineage>
</organism>
<dbReference type="EMBL" id="JAMWBK010000001">
    <property type="protein sequence ID" value="KAJ8908532.1"/>
    <property type="molecule type" value="Genomic_DNA"/>
</dbReference>
<keyword evidence="2" id="KW-1185">Reference proteome</keyword>
<name>A0AAV8V4K2_9RHOD</name>
<gene>
    <name evidence="1" type="ORF">NDN08_005238</name>
</gene>
<dbReference type="AlphaFoldDB" id="A0AAV8V4K2"/>
<reference evidence="1 2" key="1">
    <citation type="journal article" date="2023" name="Nat. Commun.">
        <title>Origin of minicircular mitochondrial genomes in red algae.</title>
        <authorList>
            <person name="Lee Y."/>
            <person name="Cho C.H."/>
            <person name="Lee Y.M."/>
            <person name="Park S.I."/>
            <person name="Yang J.H."/>
            <person name="West J.A."/>
            <person name="Bhattacharya D."/>
            <person name="Yoon H.S."/>
        </authorList>
    </citation>
    <scope>NUCLEOTIDE SEQUENCE [LARGE SCALE GENOMIC DNA]</scope>
    <source>
        <strain evidence="1 2">CCMP1338</strain>
        <tissue evidence="1">Whole cell</tissue>
    </source>
</reference>